<accession>A0A8J8FIH2</accession>
<name>A0A8J8FIH2_9BACT</name>
<keyword evidence="3" id="KW-1185">Reference proteome</keyword>
<feature type="region of interest" description="Disordered" evidence="1">
    <location>
        <begin position="85"/>
        <end position="109"/>
    </location>
</feature>
<evidence type="ECO:0000313" key="2">
    <source>
        <dbReference type="EMBL" id="NNV56954.1"/>
    </source>
</evidence>
<dbReference type="EMBL" id="WHPF01000011">
    <property type="protein sequence ID" value="NNV56954.1"/>
    <property type="molecule type" value="Genomic_DNA"/>
</dbReference>
<evidence type="ECO:0000256" key="1">
    <source>
        <dbReference type="SAM" id="MobiDB-lite"/>
    </source>
</evidence>
<proteinExistence type="predicted"/>
<dbReference type="RefSeq" id="WP_171608890.1">
    <property type="nucleotide sequence ID" value="NZ_WHPF01000011.1"/>
</dbReference>
<protein>
    <submittedName>
        <fullName evidence="2">Uncharacterized protein</fullName>
    </submittedName>
</protein>
<reference evidence="2" key="1">
    <citation type="submission" date="2019-10" db="EMBL/GenBank/DDBJ databases">
        <title>Draft genome sequence of Panacibacter sp. KCS-6.</title>
        <authorList>
            <person name="Yim K.J."/>
        </authorList>
    </citation>
    <scope>NUCLEOTIDE SEQUENCE</scope>
    <source>
        <strain evidence="2">KCS-6</strain>
    </source>
</reference>
<sequence length="109" mass="13123">MTKELNLTPEESDKFWPVYNNYFAEMKAARKQYLNDEVGFEERQVQIRKKYQSDFRNILNGNNRVNKVFTSEKNLKEMFRKELQNRQKNKRLQGGGKAKQFNAGKQRNR</sequence>
<dbReference type="Proteomes" id="UP000598971">
    <property type="component" value="Unassembled WGS sequence"/>
</dbReference>
<organism evidence="2 3">
    <name type="scientific">Limnovirga soli</name>
    <dbReference type="NCBI Taxonomy" id="2656915"/>
    <lineage>
        <taxon>Bacteria</taxon>
        <taxon>Pseudomonadati</taxon>
        <taxon>Bacteroidota</taxon>
        <taxon>Chitinophagia</taxon>
        <taxon>Chitinophagales</taxon>
        <taxon>Chitinophagaceae</taxon>
        <taxon>Limnovirga</taxon>
    </lineage>
</organism>
<gene>
    <name evidence="2" type="ORF">GD597_15890</name>
</gene>
<dbReference type="AlphaFoldDB" id="A0A8J8FIH2"/>
<evidence type="ECO:0000313" key="3">
    <source>
        <dbReference type="Proteomes" id="UP000598971"/>
    </source>
</evidence>
<comment type="caution">
    <text evidence="2">The sequence shown here is derived from an EMBL/GenBank/DDBJ whole genome shotgun (WGS) entry which is preliminary data.</text>
</comment>